<evidence type="ECO:0000313" key="1">
    <source>
        <dbReference type="EMBL" id="TWT39735.1"/>
    </source>
</evidence>
<dbReference type="AlphaFoldDB" id="A0A5C5VP82"/>
<reference evidence="1 2" key="1">
    <citation type="submission" date="2019-02" db="EMBL/GenBank/DDBJ databases">
        <title>Deep-cultivation of Planctomycetes and their phenomic and genomic characterization uncovers novel biology.</title>
        <authorList>
            <person name="Wiegand S."/>
            <person name="Jogler M."/>
            <person name="Boedeker C."/>
            <person name="Pinto D."/>
            <person name="Vollmers J."/>
            <person name="Rivas-Marin E."/>
            <person name="Kohn T."/>
            <person name="Peeters S.H."/>
            <person name="Heuer A."/>
            <person name="Rast P."/>
            <person name="Oberbeckmann S."/>
            <person name="Bunk B."/>
            <person name="Jeske O."/>
            <person name="Meyerdierks A."/>
            <person name="Storesund J.E."/>
            <person name="Kallscheuer N."/>
            <person name="Luecker S."/>
            <person name="Lage O.M."/>
            <person name="Pohl T."/>
            <person name="Merkel B.J."/>
            <person name="Hornburger P."/>
            <person name="Mueller R.-W."/>
            <person name="Bruemmer F."/>
            <person name="Labrenz M."/>
            <person name="Spormann A.M."/>
            <person name="Op Den Camp H."/>
            <person name="Overmann J."/>
            <person name="Amann R."/>
            <person name="Jetten M.S.M."/>
            <person name="Mascher T."/>
            <person name="Medema M.H."/>
            <person name="Devos D.P."/>
            <person name="Kaster A.-K."/>
            <person name="Ovreas L."/>
            <person name="Rohde M."/>
            <person name="Galperin M.Y."/>
            <person name="Jogler C."/>
        </authorList>
    </citation>
    <scope>NUCLEOTIDE SEQUENCE [LARGE SCALE GENOMIC DNA]</scope>
    <source>
        <strain evidence="1 2">Enr8</strain>
    </source>
</reference>
<protein>
    <recommendedName>
        <fullName evidence="3">Carboxypeptidase regulatory-like domain-containing protein</fullName>
    </recommendedName>
</protein>
<comment type="caution">
    <text evidence="1">The sequence shown here is derived from an EMBL/GenBank/DDBJ whole genome shotgun (WGS) entry which is preliminary data.</text>
</comment>
<gene>
    <name evidence="1" type="ORF">Enr8_14360</name>
</gene>
<keyword evidence="2" id="KW-1185">Reference proteome</keyword>
<dbReference type="Proteomes" id="UP000318878">
    <property type="component" value="Unassembled WGS sequence"/>
</dbReference>
<evidence type="ECO:0000313" key="2">
    <source>
        <dbReference type="Proteomes" id="UP000318878"/>
    </source>
</evidence>
<dbReference type="EMBL" id="SJPF01000001">
    <property type="protein sequence ID" value="TWT39735.1"/>
    <property type="molecule type" value="Genomic_DNA"/>
</dbReference>
<name>A0A5C5VP82_9BACT</name>
<proteinExistence type="predicted"/>
<dbReference type="OrthoDB" id="288160at2"/>
<organism evidence="1 2">
    <name type="scientific">Blastopirellula retiformator</name>
    <dbReference type="NCBI Taxonomy" id="2527970"/>
    <lineage>
        <taxon>Bacteria</taxon>
        <taxon>Pseudomonadati</taxon>
        <taxon>Planctomycetota</taxon>
        <taxon>Planctomycetia</taxon>
        <taxon>Pirellulales</taxon>
        <taxon>Pirellulaceae</taxon>
        <taxon>Blastopirellula</taxon>
    </lineage>
</organism>
<sequence>MARMLVLLPLLILVGCGESDGVKRLTVTGTVTFQGKPLTDGGISFEDPTTGYAAASQFQDGAFQVQLPVGEYKVMIEPTMVEVPSRDGNSPPSQRPSVDLPRKYFSAATTDLKAKVADDSTNFAFDLKK</sequence>
<dbReference type="RefSeq" id="WP_146429878.1">
    <property type="nucleotide sequence ID" value="NZ_SJPF01000001.1"/>
</dbReference>
<accession>A0A5C5VP82</accession>
<evidence type="ECO:0008006" key="3">
    <source>
        <dbReference type="Google" id="ProtNLM"/>
    </source>
</evidence>
<dbReference type="PROSITE" id="PS51257">
    <property type="entry name" value="PROKAR_LIPOPROTEIN"/>
    <property type="match status" value="1"/>
</dbReference>